<gene>
    <name evidence="5" type="ORF">SAMN02745116_00611</name>
</gene>
<proteinExistence type="inferred from homology"/>
<name>A0A1T4LCH5_9ENTE</name>
<dbReference type="PANTHER" id="PTHR21599:SF0">
    <property type="entry name" value="GLYCERATE KINASE"/>
    <property type="match status" value="1"/>
</dbReference>
<keyword evidence="2 4" id="KW-0808">Transferase</keyword>
<dbReference type="PIRSF" id="PIRSF006078">
    <property type="entry name" value="GlxK"/>
    <property type="match status" value="1"/>
</dbReference>
<dbReference type="EMBL" id="FUXI01000005">
    <property type="protein sequence ID" value="SJZ52343.1"/>
    <property type="molecule type" value="Genomic_DNA"/>
</dbReference>
<evidence type="ECO:0000256" key="4">
    <source>
        <dbReference type="PIRNR" id="PIRNR006078"/>
    </source>
</evidence>
<accession>A0A1T4LCH5</accession>
<dbReference type="InterPro" id="IPR018193">
    <property type="entry name" value="Glyc_kinase_flavodox-like_fold"/>
</dbReference>
<dbReference type="STRING" id="263852.SAMN02745116_00611"/>
<dbReference type="GO" id="GO:0008887">
    <property type="term" value="F:glycerate kinase activity"/>
    <property type="evidence" value="ECO:0007669"/>
    <property type="project" value="UniProtKB-UniRule"/>
</dbReference>
<sequence length="385" mass="42003">MKILVVMDSFKGSVTSIEAGEAVKKGIEEAYEHDVPQVFVSPIADGGEGTIDSIFYQNQEPTSYSFVQGPLFEKSVIAKYGILNQTAILEIAETSGITLVKKELLNPWEATTYGFGEQIRSLVKKGYRDFLIGLGGSATNDAGIGMLSALGVDFQDENGKSLGYLLKDMRKLAKIDCQGLLPELKECRFKLASDVRNVLCGENGATYVFGKQKGVKENEMQEIDELLLNFSRLTEEVTHKQCREHEGSGAAGGIAFSFLSYFDSRLVSGFEEIASLTGLEEKIKQADLVVTGEGMLDSQSLMGKVPVAVASMAKKHGKKVIALAGGVSKDAEKCNQMGISAFFPTIQRIANEQEILSTQSTKEAIRKTTQQLFRFAQLFKGNLNK</sequence>
<dbReference type="Proteomes" id="UP000190328">
    <property type="component" value="Unassembled WGS sequence"/>
</dbReference>
<dbReference type="PANTHER" id="PTHR21599">
    <property type="entry name" value="GLYCERATE KINASE"/>
    <property type="match status" value="1"/>
</dbReference>
<reference evidence="5 6" key="1">
    <citation type="submission" date="2017-02" db="EMBL/GenBank/DDBJ databases">
        <authorList>
            <person name="Peterson S.W."/>
        </authorList>
    </citation>
    <scope>NUCLEOTIDE SEQUENCE [LARGE SCALE GENOMIC DNA]</scope>
    <source>
        <strain evidence="5 6">ATCC BAA-1030</strain>
    </source>
</reference>
<dbReference type="SUPFAM" id="SSF110738">
    <property type="entry name" value="Glycerate kinase I"/>
    <property type="match status" value="1"/>
</dbReference>
<dbReference type="Gene3D" id="3.90.1510.10">
    <property type="entry name" value="Glycerate kinase, domain 2"/>
    <property type="match status" value="1"/>
</dbReference>
<evidence type="ECO:0000313" key="6">
    <source>
        <dbReference type="Proteomes" id="UP000190328"/>
    </source>
</evidence>
<protein>
    <submittedName>
        <fullName evidence="5">Glycerate kinase</fullName>
    </submittedName>
</protein>
<dbReference type="Gene3D" id="3.40.50.10350">
    <property type="entry name" value="Glycerate kinase, domain 1"/>
    <property type="match status" value="1"/>
</dbReference>
<dbReference type="GO" id="GO:0031388">
    <property type="term" value="P:organic acid phosphorylation"/>
    <property type="evidence" value="ECO:0007669"/>
    <property type="project" value="UniProtKB-UniRule"/>
</dbReference>
<evidence type="ECO:0000256" key="3">
    <source>
        <dbReference type="ARBA" id="ARBA00022777"/>
    </source>
</evidence>
<dbReference type="RefSeq" id="WP_078806569.1">
    <property type="nucleotide sequence ID" value="NZ_FUXI01000005.1"/>
</dbReference>
<evidence type="ECO:0000313" key="5">
    <source>
        <dbReference type="EMBL" id="SJZ52343.1"/>
    </source>
</evidence>
<evidence type="ECO:0000256" key="1">
    <source>
        <dbReference type="ARBA" id="ARBA00006284"/>
    </source>
</evidence>
<dbReference type="InterPro" id="IPR018197">
    <property type="entry name" value="Glycerate_kinase_RE-like"/>
</dbReference>
<dbReference type="AlphaFoldDB" id="A0A1T4LCH5"/>
<evidence type="ECO:0000256" key="2">
    <source>
        <dbReference type="ARBA" id="ARBA00022679"/>
    </source>
</evidence>
<dbReference type="Pfam" id="PF02595">
    <property type="entry name" value="Gly_kinase"/>
    <property type="match status" value="1"/>
</dbReference>
<keyword evidence="3 4" id="KW-0418">Kinase</keyword>
<comment type="similarity">
    <text evidence="1 4">Belongs to the glycerate kinase type-1 family.</text>
</comment>
<dbReference type="NCBIfam" id="TIGR00045">
    <property type="entry name" value="glycerate kinase"/>
    <property type="match status" value="1"/>
</dbReference>
<dbReference type="OrthoDB" id="9774290at2"/>
<organism evidence="5 6">
    <name type="scientific">Pilibacter termitis</name>
    <dbReference type="NCBI Taxonomy" id="263852"/>
    <lineage>
        <taxon>Bacteria</taxon>
        <taxon>Bacillati</taxon>
        <taxon>Bacillota</taxon>
        <taxon>Bacilli</taxon>
        <taxon>Lactobacillales</taxon>
        <taxon>Enterococcaceae</taxon>
        <taxon>Pilibacter</taxon>
    </lineage>
</organism>
<keyword evidence="6" id="KW-1185">Reference proteome</keyword>
<dbReference type="InterPro" id="IPR004381">
    <property type="entry name" value="Glycerate_kinase"/>
</dbReference>
<dbReference type="InterPro" id="IPR036129">
    <property type="entry name" value="Glycerate_kinase_sf"/>
</dbReference>